<dbReference type="GO" id="GO:0005737">
    <property type="term" value="C:cytoplasm"/>
    <property type="evidence" value="ECO:0007669"/>
    <property type="project" value="UniProtKB-SubCell"/>
</dbReference>
<evidence type="ECO:0000256" key="5">
    <source>
        <dbReference type="ARBA" id="ARBA00022490"/>
    </source>
</evidence>
<evidence type="ECO:0000313" key="16">
    <source>
        <dbReference type="Proteomes" id="UP000673691"/>
    </source>
</evidence>
<dbReference type="CDD" id="cd12379">
    <property type="entry name" value="RRM2_I_PABPs"/>
    <property type="match status" value="1"/>
</dbReference>
<dbReference type="Gene3D" id="3.30.70.330">
    <property type="match status" value="4"/>
</dbReference>
<dbReference type="EMBL" id="JAEFCI010007891">
    <property type="protein sequence ID" value="KAG5458798.1"/>
    <property type="molecule type" value="Genomic_DNA"/>
</dbReference>
<dbReference type="InterPro" id="IPR003954">
    <property type="entry name" value="RRM_euk-type"/>
</dbReference>
<comment type="subcellular location">
    <subcellularLocation>
        <location evidence="2">Cytoplasm</location>
    </subcellularLocation>
    <subcellularLocation>
        <location evidence="1">Nucleus</location>
    </subcellularLocation>
</comment>
<evidence type="ECO:0000313" key="15">
    <source>
        <dbReference type="EMBL" id="KAG5458798.1"/>
    </source>
</evidence>
<feature type="domain" description="RRM" evidence="14">
    <location>
        <begin position="130"/>
        <end position="206"/>
    </location>
</feature>
<dbReference type="CDD" id="cd12380">
    <property type="entry name" value="RRM3_I_PABPs"/>
    <property type="match status" value="1"/>
</dbReference>
<dbReference type="Pfam" id="PF00076">
    <property type="entry name" value="RRM_1"/>
    <property type="match status" value="4"/>
</dbReference>
<dbReference type="GO" id="GO:0005634">
    <property type="term" value="C:nucleus"/>
    <property type="evidence" value="ECO:0007669"/>
    <property type="project" value="UniProtKB-SubCell"/>
</dbReference>
<dbReference type="InterPro" id="IPR035979">
    <property type="entry name" value="RBD_domain_sf"/>
</dbReference>
<dbReference type="PROSITE" id="PS50102">
    <property type="entry name" value="RRM"/>
    <property type="match status" value="4"/>
</dbReference>
<evidence type="ECO:0000256" key="10">
    <source>
        <dbReference type="ARBA" id="ARBA00022884"/>
    </source>
</evidence>
<dbReference type="PANTHER" id="PTHR24012">
    <property type="entry name" value="RNA BINDING PROTEIN"/>
    <property type="match status" value="1"/>
</dbReference>
<proteinExistence type="inferred from homology"/>
<evidence type="ECO:0000256" key="4">
    <source>
        <dbReference type="ARBA" id="ARBA00022448"/>
    </source>
</evidence>
<dbReference type="GO" id="GO:0003723">
    <property type="term" value="F:RNA binding"/>
    <property type="evidence" value="ECO:0007669"/>
    <property type="project" value="UniProtKB-UniRule"/>
</dbReference>
<comment type="similarity">
    <text evidence="3">Belongs to the polyadenylate-binding protein type-1 family.</text>
</comment>
<dbReference type="Proteomes" id="UP000673691">
    <property type="component" value="Unassembled WGS sequence"/>
</dbReference>
<dbReference type="GO" id="GO:0006397">
    <property type="term" value="P:mRNA processing"/>
    <property type="evidence" value="ECO:0007669"/>
    <property type="project" value="UniProtKB-KW"/>
</dbReference>
<evidence type="ECO:0000259" key="14">
    <source>
        <dbReference type="PROSITE" id="PS50102"/>
    </source>
</evidence>
<feature type="domain" description="RRM" evidence="14">
    <location>
        <begin position="42"/>
        <end position="120"/>
    </location>
</feature>
<feature type="region of interest" description="Disordered" evidence="13">
    <location>
        <begin position="479"/>
        <end position="533"/>
    </location>
</feature>
<evidence type="ECO:0000256" key="2">
    <source>
        <dbReference type="ARBA" id="ARBA00004496"/>
    </source>
</evidence>
<feature type="domain" description="RRM" evidence="14">
    <location>
        <begin position="222"/>
        <end position="299"/>
    </location>
</feature>
<sequence length="533" mass="58778">MSAMASVPQSAALGMSVPVSGGEPPAFAATPAAVEAAASGSASLYVGELEPSVTEAMLFEMFNMVGPVQSIRVCRDAVTRRSLGYAYVNFHNASDGEKALENLNYTLIKGKACRIMWSQRDPALRKTGAGNIFIKNLDSAIDNKALHDTFSNFGNILSCKVVMENSESKGYGFVHYETFEAAETAIREVNGMLLNDKKVYVGHHIPRKERQSKAEELKAIFTNVYVKNIDSSITNEELKEKFEAFGPVTSAVISLDESGASRGFGFVNFENHEDAAAAVHELNDQEWRDKKLLVCRAQKKSEREEELRRQYEAAKQEKLTKYQGVNLYIKNLEDDVDDDRLRQEFSVFGVITSAKVMRDEKGISKGFGFVCFSSPDEVTKAVTEMQGRMLGRKPIYVALAQRKDVRRSQLEQQAAARNQMRAQQAQAGGPPPMYGGAPMYYAPQPTFPQPPRGFMPNQTSIQPTRPRWTPTGPQQPMMGGMAPPPQGYPNMAPLPPHMQYSGGNPATHVVPRPPRAPRLANGRVPVVAPQPQQ</sequence>
<dbReference type="SMART" id="SM00361">
    <property type="entry name" value="RRM_1"/>
    <property type="match status" value="4"/>
</dbReference>
<feature type="compositionally biased region" description="Pro residues" evidence="13">
    <location>
        <begin position="482"/>
        <end position="496"/>
    </location>
</feature>
<evidence type="ECO:0000256" key="8">
    <source>
        <dbReference type="ARBA" id="ARBA00022816"/>
    </source>
</evidence>
<dbReference type="InterPro" id="IPR034364">
    <property type="entry name" value="PABP_RRM1"/>
</dbReference>
<name>A0A8H8DHT1_9FUNG</name>
<keyword evidence="4" id="KW-0813">Transport</keyword>
<dbReference type="OrthoDB" id="19742at2759"/>
<keyword evidence="5" id="KW-0963">Cytoplasm</keyword>
<reference evidence="15 16" key="1">
    <citation type="journal article" name="Sci. Rep.">
        <title>Genome-scale phylogenetic analyses confirm Olpidium as the closest living zoosporic fungus to the non-flagellated, terrestrial fungi.</title>
        <authorList>
            <person name="Chang Y."/>
            <person name="Rochon D."/>
            <person name="Sekimoto S."/>
            <person name="Wang Y."/>
            <person name="Chovatia M."/>
            <person name="Sandor L."/>
            <person name="Salamov A."/>
            <person name="Grigoriev I.V."/>
            <person name="Stajich J.E."/>
            <person name="Spatafora J.W."/>
        </authorList>
    </citation>
    <scope>NUCLEOTIDE SEQUENCE [LARGE SCALE GENOMIC DNA]</scope>
    <source>
        <strain evidence="15">S191</strain>
    </source>
</reference>
<keyword evidence="9" id="KW-0810">Translation regulation</keyword>
<accession>A0A8H8DHT1</accession>
<evidence type="ECO:0000256" key="6">
    <source>
        <dbReference type="ARBA" id="ARBA00022664"/>
    </source>
</evidence>
<dbReference type="CDD" id="cd12378">
    <property type="entry name" value="RRM1_I_PABPs"/>
    <property type="match status" value="1"/>
</dbReference>
<feature type="non-terminal residue" evidence="15">
    <location>
        <position position="533"/>
    </location>
</feature>
<dbReference type="CDD" id="cd12381">
    <property type="entry name" value="RRM4_I_PABPs"/>
    <property type="match status" value="1"/>
</dbReference>
<keyword evidence="16" id="KW-1185">Reference proteome</keyword>
<dbReference type="NCBIfam" id="TIGR01628">
    <property type="entry name" value="PABP-1234"/>
    <property type="match status" value="1"/>
</dbReference>
<dbReference type="GO" id="GO:0051028">
    <property type="term" value="P:mRNA transport"/>
    <property type="evidence" value="ECO:0007669"/>
    <property type="project" value="UniProtKB-KW"/>
</dbReference>
<organism evidence="15 16">
    <name type="scientific">Olpidium bornovanus</name>
    <dbReference type="NCBI Taxonomy" id="278681"/>
    <lineage>
        <taxon>Eukaryota</taxon>
        <taxon>Fungi</taxon>
        <taxon>Fungi incertae sedis</taxon>
        <taxon>Olpidiomycota</taxon>
        <taxon>Olpidiomycotina</taxon>
        <taxon>Olpidiomycetes</taxon>
        <taxon>Olpidiales</taxon>
        <taxon>Olpidiaceae</taxon>
        <taxon>Olpidium</taxon>
    </lineage>
</organism>
<evidence type="ECO:0000256" key="9">
    <source>
        <dbReference type="ARBA" id="ARBA00022845"/>
    </source>
</evidence>
<evidence type="ECO:0000256" key="12">
    <source>
        <dbReference type="PROSITE-ProRule" id="PRU00176"/>
    </source>
</evidence>
<comment type="caution">
    <text evidence="15">The sequence shown here is derived from an EMBL/GenBank/DDBJ whole genome shotgun (WGS) entry which is preliminary data.</text>
</comment>
<evidence type="ECO:0000256" key="1">
    <source>
        <dbReference type="ARBA" id="ARBA00004123"/>
    </source>
</evidence>
<evidence type="ECO:0000256" key="7">
    <source>
        <dbReference type="ARBA" id="ARBA00022737"/>
    </source>
</evidence>
<gene>
    <name evidence="15" type="ORF">BJ554DRAFT_911</name>
</gene>
<keyword evidence="11" id="KW-0539">Nucleus</keyword>
<dbReference type="GO" id="GO:0006417">
    <property type="term" value="P:regulation of translation"/>
    <property type="evidence" value="ECO:0007669"/>
    <property type="project" value="UniProtKB-KW"/>
</dbReference>
<dbReference type="FunFam" id="3.30.70.330:FF:000648">
    <property type="entry name" value="Polyadenylate-binding protein"/>
    <property type="match status" value="1"/>
</dbReference>
<evidence type="ECO:0000256" key="13">
    <source>
        <dbReference type="SAM" id="MobiDB-lite"/>
    </source>
</evidence>
<dbReference type="SUPFAM" id="SSF54928">
    <property type="entry name" value="RNA-binding domain, RBD"/>
    <property type="match status" value="2"/>
</dbReference>
<dbReference type="SMART" id="SM00360">
    <property type="entry name" value="RRM"/>
    <property type="match status" value="4"/>
</dbReference>
<dbReference type="FunFam" id="3.30.70.330:FF:000520">
    <property type="entry name" value="Polyadenylate-binding protein"/>
    <property type="match status" value="1"/>
</dbReference>
<dbReference type="AlphaFoldDB" id="A0A8H8DHT1"/>
<feature type="compositionally biased region" description="Low complexity" evidence="13">
    <location>
        <begin position="413"/>
        <end position="443"/>
    </location>
</feature>
<dbReference type="InterPro" id="IPR006515">
    <property type="entry name" value="PABP_1234"/>
</dbReference>
<keyword evidence="6" id="KW-0507">mRNA processing</keyword>
<keyword evidence="10 12" id="KW-0694">RNA-binding</keyword>
<evidence type="ECO:0000256" key="11">
    <source>
        <dbReference type="ARBA" id="ARBA00023242"/>
    </source>
</evidence>
<dbReference type="InterPro" id="IPR045305">
    <property type="entry name" value="RRM2_I_PABPs"/>
</dbReference>
<dbReference type="InterPro" id="IPR012677">
    <property type="entry name" value="Nucleotide-bd_a/b_plait_sf"/>
</dbReference>
<feature type="region of interest" description="Disordered" evidence="13">
    <location>
        <begin position="413"/>
        <end position="452"/>
    </location>
</feature>
<keyword evidence="7" id="KW-0677">Repeat</keyword>
<dbReference type="FunFam" id="3.30.70.330:FF:000441">
    <property type="entry name" value="Polyadenylate-binding protein"/>
    <property type="match status" value="1"/>
</dbReference>
<keyword evidence="8" id="KW-0509">mRNA transport</keyword>
<protein>
    <recommendedName>
        <fullName evidence="14">RRM domain-containing protein</fullName>
    </recommendedName>
</protein>
<feature type="domain" description="RRM" evidence="14">
    <location>
        <begin position="325"/>
        <end position="402"/>
    </location>
</feature>
<evidence type="ECO:0000256" key="3">
    <source>
        <dbReference type="ARBA" id="ARBA00008557"/>
    </source>
</evidence>
<dbReference type="InterPro" id="IPR000504">
    <property type="entry name" value="RRM_dom"/>
</dbReference>
<dbReference type="FunFam" id="3.30.70.330:FF:000003">
    <property type="entry name" value="Polyadenylate-binding protein"/>
    <property type="match status" value="1"/>
</dbReference>